<protein>
    <submittedName>
        <fullName evidence="2">Uncharacterized protein</fullName>
    </submittedName>
</protein>
<evidence type="ECO:0000313" key="3">
    <source>
        <dbReference type="Proteomes" id="UP000275772"/>
    </source>
</evidence>
<dbReference type="Proteomes" id="UP000275772">
    <property type="component" value="Unassembled WGS sequence"/>
</dbReference>
<sequence>MRSNRLLNSLGIWLVSTIAAVQCFGDYSCSNDMVISGREIDAAHNKAKSYINNAASYSRYLNTILYNGNLNSEPNSVYYWFLEQLKTDQRNVTATYYLLTSTTGEFLGVISTGDYQDIGTSDTWCSPY</sequence>
<evidence type="ECO:0000313" key="2">
    <source>
        <dbReference type="EMBL" id="SZF05083.1"/>
    </source>
</evidence>
<name>A0A383UXL2_BLUHO</name>
<proteinExistence type="predicted"/>
<dbReference type="EMBL" id="UNSH01000072">
    <property type="protein sequence ID" value="SZF05083.1"/>
    <property type="molecule type" value="Genomic_DNA"/>
</dbReference>
<evidence type="ECO:0000256" key="1">
    <source>
        <dbReference type="SAM" id="SignalP"/>
    </source>
</evidence>
<accession>A0A383UXL2</accession>
<feature type="signal peptide" evidence="1">
    <location>
        <begin position="1"/>
        <end position="23"/>
    </location>
</feature>
<gene>
    <name evidence="2" type="ORF">BLGHR1_15883</name>
</gene>
<dbReference type="AlphaFoldDB" id="A0A383UXL2"/>
<reference evidence="2 3" key="1">
    <citation type="submission" date="2017-11" db="EMBL/GenBank/DDBJ databases">
        <authorList>
            <person name="Kracher B."/>
        </authorList>
    </citation>
    <scope>NUCLEOTIDE SEQUENCE [LARGE SCALE GENOMIC DNA]</scope>
    <source>
        <strain evidence="2 3">RACE1</strain>
    </source>
</reference>
<feature type="chain" id="PRO_5016599179" evidence="1">
    <location>
        <begin position="24"/>
        <end position="128"/>
    </location>
</feature>
<keyword evidence="1" id="KW-0732">Signal</keyword>
<organism evidence="2 3">
    <name type="scientific">Blumeria hordei</name>
    <name type="common">Barley powdery mildew</name>
    <name type="synonym">Blumeria graminis f. sp. hordei</name>
    <dbReference type="NCBI Taxonomy" id="2867405"/>
    <lineage>
        <taxon>Eukaryota</taxon>
        <taxon>Fungi</taxon>
        <taxon>Dikarya</taxon>
        <taxon>Ascomycota</taxon>
        <taxon>Pezizomycotina</taxon>
        <taxon>Leotiomycetes</taxon>
        <taxon>Erysiphales</taxon>
        <taxon>Erysiphaceae</taxon>
        <taxon>Blumeria</taxon>
    </lineage>
</organism>
<dbReference type="VEuPathDB" id="FungiDB:BLGHR1_15883"/>